<evidence type="ECO:0000313" key="5">
    <source>
        <dbReference type="Proteomes" id="UP000009173"/>
    </source>
</evidence>
<dbReference type="SMART" id="SM00116">
    <property type="entry name" value="CBS"/>
    <property type="match status" value="2"/>
</dbReference>
<feature type="domain" description="CBS" evidence="3">
    <location>
        <begin position="8"/>
        <end position="65"/>
    </location>
</feature>
<evidence type="ECO:0000259" key="3">
    <source>
        <dbReference type="PROSITE" id="PS51371"/>
    </source>
</evidence>
<dbReference type="Gene3D" id="3.10.580.10">
    <property type="entry name" value="CBS-domain"/>
    <property type="match status" value="1"/>
</dbReference>
<dbReference type="SMR" id="A0A0H3A708"/>
<dbReference type="AlphaFoldDB" id="A0A0H3A708"/>
<dbReference type="Proteomes" id="UP000009173">
    <property type="component" value="Chromosome"/>
</dbReference>
<dbReference type="SUPFAM" id="SSF54631">
    <property type="entry name" value="CBS-domain pair"/>
    <property type="match status" value="1"/>
</dbReference>
<sequence length="150" mass="16191">MLKARDIMTASPVTVAPDTEIAKAARILVERKFNGLPVVDDSGRLVGVICQSDLITQHKKLNIPSFFTVLDGFIPLTSMSELDEQMRRISATIVKHAMTADPVTVTPETAIDEIASLMVDSKLHTLPVVENGKLVGVIGKEDLLRTLAGA</sequence>
<dbReference type="PROSITE" id="PS51371">
    <property type="entry name" value="CBS"/>
    <property type="match status" value="2"/>
</dbReference>
<dbReference type="InterPro" id="IPR000644">
    <property type="entry name" value="CBS_dom"/>
</dbReference>
<dbReference type="HOGENOM" id="CLU_040681_9_0_7"/>
<dbReference type="EMBL" id="CP000527">
    <property type="protein sequence ID" value="ABM28272.1"/>
    <property type="molecule type" value="Genomic_DNA"/>
</dbReference>
<dbReference type="PANTHER" id="PTHR43080">
    <property type="entry name" value="CBS DOMAIN-CONTAINING PROTEIN CBSX3, MITOCHONDRIAL"/>
    <property type="match status" value="1"/>
</dbReference>
<dbReference type="CDD" id="cd04586">
    <property type="entry name" value="CBS_pair_BON_assoc"/>
    <property type="match status" value="1"/>
</dbReference>
<dbReference type="InterPro" id="IPR051257">
    <property type="entry name" value="Diverse_CBS-Domain"/>
</dbReference>
<dbReference type="InterPro" id="IPR046342">
    <property type="entry name" value="CBS_dom_sf"/>
</dbReference>
<proteinExistence type="predicted"/>
<evidence type="ECO:0000256" key="2">
    <source>
        <dbReference type="PROSITE-ProRule" id="PRU00703"/>
    </source>
</evidence>
<dbReference type="PANTHER" id="PTHR43080:SF26">
    <property type="entry name" value="REGULATORY PROTEIN"/>
    <property type="match status" value="1"/>
</dbReference>
<organism evidence="4 5">
    <name type="scientific">Nitratidesulfovibrio vulgaris (strain DP4)</name>
    <name type="common">Desulfovibrio vulgaris</name>
    <dbReference type="NCBI Taxonomy" id="391774"/>
    <lineage>
        <taxon>Bacteria</taxon>
        <taxon>Pseudomonadati</taxon>
        <taxon>Thermodesulfobacteriota</taxon>
        <taxon>Desulfovibrionia</taxon>
        <taxon>Desulfovibrionales</taxon>
        <taxon>Desulfovibrionaceae</taxon>
        <taxon>Nitratidesulfovibrio</taxon>
    </lineage>
</organism>
<gene>
    <name evidence="4" type="ordered locus">Dvul_1253</name>
</gene>
<name>A0A0H3A708_NITV4</name>
<keyword evidence="1 2" id="KW-0129">CBS domain</keyword>
<feature type="domain" description="CBS" evidence="3">
    <location>
        <begin position="98"/>
        <end position="150"/>
    </location>
</feature>
<accession>A0A0H3A708</accession>
<protein>
    <submittedName>
        <fullName evidence="4">CBS domain containing protein</fullName>
    </submittedName>
</protein>
<reference evidence="5" key="1">
    <citation type="journal article" date="2009" name="Environ. Microbiol.">
        <title>Contribution of mobile genetic elements to Desulfovibrio vulgaris genome plasticity.</title>
        <authorList>
            <person name="Walker C.B."/>
            <person name="Stolyar S."/>
            <person name="Chivian D."/>
            <person name="Pinel N."/>
            <person name="Gabster J.A."/>
            <person name="Dehal P.S."/>
            <person name="He Z."/>
            <person name="Yang Z.K."/>
            <person name="Yen H.C."/>
            <person name="Zhou J."/>
            <person name="Wall J.D."/>
            <person name="Hazen T.C."/>
            <person name="Arkin A.P."/>
            <person name="Stahl D.A."/>
        </authorList>
    </citation>
    <scope>NUCLEOTIDE SEQUENCE [LARGE SCALE GENOMIC DNA]</scope>
    <source>
        <strain evidence="5">DP4</strain>
    </source>
</reference>
<dbReference type="KEGG" id="dvl:Dvul_1253"/>
<dbReference type="RefSeq" id="WP_010939197.1">
    <property type="nucleotide sequence ID" value="NC_008751.1"/>
</dbReference>
<dbReference type="Pfam" id="PF00571">
    <property type="entry name" value="CBS"/>
    <property type="match status" value="2"/>
</dbReference>
<evidence type="ECO:0000313" key="4">
    <source>
        <dbReference type="EMBL" id="ABM28272.1"/>
    </source>
</evidence>
<evidence type="ECO:0000256" key="1">
    <source>
        <dbReference type="ARBA" id="ARBA00023122"/>
    </source>
</evidence>